<dbReference type="GeneID" id="28832795"/>
<protein>
    <submittedName>
        <fullName evidence="1">Uncharacterized protein</fullName>
    </submittedName>
</protein>
<proteinExistence type="predicted"/>
<dbReference type="RefSeq" id="XP_018064702.1">
    <property type="nucleotide sequence ID" value="XM_018223069.1"/>
</dbReference>
<keyword evidence="2" id="KW-1185">Reference proteome</keyword>
<gene>
    <name evidence="1" type="ORF">LY89DRAFT_787401</name>
</gene>
<name>A0A132BF65_MOLSC</name>
<evidence type="ECO:0000313" key="1">
    <source>
        <dbReference type="EMBL" id="KUJ10347.1"/>
    </source>
</evidence>
<dbReference type="KEGG" id="psco:LY89DRAFT_787401"/>
<sequence length="227" mass="25721">MSAERVRGETPIQQLEQEVLQIRKFRETMGKPGDHNLEASERAALECLRILKQVQKDLHGCTCGECLDGLISPRMKLALKVRSSMINDTLVMENHGKRWMEWQSHNFSPVDPDIQKLFRRDADLREAYANVFMAISSCLEDGSVPYTSNILWKGKYSNYPIAHFKGLGDEVGSALGHCFRAVQSQDEDGSHLEAFKENIENLLKCENDSDFERVPELCGLDDGTTWG</sequence>
<dbReference type="EMBL" id="KQ947429">
    <property type="protein sequence ID" value="KUJ10347.1"/>
    <property type="molecule type" value="Genomic_DNA"/>
</dbReference>
<dbReference type="InParanoid" id="A0A132BF65"/>
<dbReference type="OrthoDB" id="4344161at2759"/>
<accession>A0A132BF65</accession>
<evidence type="ECO:0000313" key="2">
    <source>
        <dbReference type="Proteomes" id="UP000070700"/>
    </source>
</evidence>
<dbReference type="AlphaFoldDB" id="A0A132BF65"/>
<reference evidence="1 2" key="1">
    <citation type="submission" date="2015-10" db="EMBL/GenBank/DDBJ databases">
        <title>Full genome of DAOMC 229536 Phialocephala scopiformis, a fungal endophyte of spruce producing the potent anti-insectan compound rugulosin.</title>
        <authorList>
            <consortium name="DOE Joint Genome Institute"/>
            <person name="Walker A.K."/>
            <person name="Frasz S.L."/>
            <person name="Seifert K.A."/>
            <person name="Miller J.D."/>
            <person name="Mondo S.J."/>
            <person name="Labutti K."/>
            <person name="Lipzen A."/>
            <person name="Dockter R."/>
            <person name="Kennedy M."/>
            <person name="Grigoriev I.V."/>
            <person name="Spatafora J.W."/>
        </authorList>
    </citation>
    <scope>NUCLEOTIDE SEQUENCE [LARGE SCALE GENOMIC DNA]</scope>
    <source>
        <strain evidence="1 2">CBS 120377</strain>
    </source>
</reference>
<organism evidence="1 2">
    <name type="scientific">Mollisia scopiformis</name>
    <name type="common">Conifer needle endophyte fungus</name>
    <name type="synonym">Phialocephala scopiformis</name>
    <dbReference type="NCBI Taxonomy" id="149040"/>
    <lineage>
        <taxon>Eukaryota</taxon>
        <taxon>Fungi</taxon>
        <taxon>Dikarya</taxon>
        <taxon>Ascomycota</taxon>
        <taxon>Pezizomycotina</taxon>
        <taxon>Leotiomycetes</taxon>
        <taxon>Helotiales</taxon>
        <taxon>Mollisiaceae</taxon>
        <taxon>Mollisia</taxon>
    </lineage>
</organism>
<dbReference type="Proteomes" id="UP000070700">
    <property type="component" value="Unassembled WGS sequence"/>
</dbReference>